<evidence type="ECO:0000256" key="3">
    <source>
        <dbReference type="ARBA" id="ARBA00023015"/>
    </source>
</evidence>
<evidence type="ECO:0000256" key="2">
    <source>
        <dbReference type="ARBA" id="ARBA00022777"/>
    </source>
</evidence>
<keyword evidence="1" id="KW-0808">Transferase</keyword>
<dbReference type="InterPro" id="IPR011006">
    <property type="entry name" value="CheY-like_superfamily"/>
</dbReference>
<gene>
    <name evidence="6" type="ORF">QWY28_21890</name>
</gene>
<dbReference type="Pfam" id="PF13185">
    <property type="entry name" value="GAF_2"/>
    <property type="match status" value="1"/>
</dbReference>
<feature type="domain" description="ANTAR" evidence="5">
    <location>
        <begin position="160"/>
        <end position="221"/>
    </location>
</feature>
<dbReference type="Proteomes" id="UP001168620">
    <property type="component" value="Unassembled WGS sequence"/>
</dbReference>
<evidence type="ECO:0000259" key="5">
    <source>
        <dbReference type="PROSITE" id="PS50921"/>
    </source>
</evidence>
<dbReference type="RefSeq" id="WP_300955025.1">
    <property type="nucleotide sequence ID" value="NZ_JAUHJQ010000017.1"/>
</dbReference>
<dbReference type="SUPFAM" id="SSF52172">
    <property type="entry name" value="CheY-like"/>
    <property type="match status" value="1"/>
</dbReference>
<dbReference type="SUPFAM" id="SSF55781">
    <property type="entry name" value="GAF domain-like"/>
    <property type="match status" value="1"/>
</dbReference>
<dbReference type="Gene3D" id="1.10.10.10">
    <property type="entry name" value="Winged helix-like DNA-binding domain superfamily/Winged helix DNA-binding domain"/>
    <property type="match status" value="1"/>
</dbReference>
<dbReference type="InterPro" id="IPR036388">
    <property type="entry name" value="WH-like_DNA-bd_sf"/>
</dbReference>
<dbReference type="InterPro" id="IPR029016">
    <property type="entry name" value="GAF-like_dom_sf"/>
</dbReference>
<keyword evidence="4" id="KW-0804">Transcription</keyword>
<dbReference type="InterPro" id="IPR005561">
    <property type="entry name" value="ANTAR"/>
</dbReference>
<dbReference type="Gene3D" id="3.30.450.40">
    <property type="match status" value="1"/>
</dbReference>
<sequence length="232" mass="25442">MTRTLSERMSAAARDLQEHHADPAATFQRAVELVLANIDGCECAGISFVHARKEIDTVASTGQLAVDGDRLQYETGEGPCLDSIWEEQTTYSPDLGRDDRWPAWGPRVVEETKAQSVLSFQLFTHEDTLGALNLYATQRDAFDSEARDEGLAIAAHIAIAVSAAREVRDLSRAMDSRTVIGQATGILMERFDLDGGRAFSVLSRLSSHANVKVRDIAAEIVETRRLPARDEG</sequence>
<evidence type="ECO:0000313" key="6">
    <source>
        <dbReference type="EMBL" id="MDN4175629.1"/>
    </source>
</evidence>
<comment type="caution">
    <text evidence="6">The sequence shown here is derived from an EMBL/GenBank/DDBJ whole genome shotgun (WGS) entry which is preliminary data.</text>
</comment>
<evidence type="ECO:0000313" key="7">
    <source>
        <dbReference type="Proteomes" id="UP001168620"/>
    </source>
</evidence>
<evidence type="ECO:0000256" key="4">
    <source>
        <dbReference type="ARBA" id="ARBA00023163"/>
    </source>
</evidence>
<organism evidence="6 7">
    <name type="scientific">Nocardioides oceani</name>
    <dbReference type="NCBI Taxonomy" id="3058369"/>
    <lineage>
        <taxon>Bacteria</taxon>
        <taxon>Bacillati</taxon>
        <taxon>Actinomycetota</taxon>
        <taxon>Actinomycetes</taxon>
        <taxon>Propionibacteriales</taxon>
        <taxon>Nocardioidaceae</taxon>
        <taxon>Nocardioides</taxon>
    </lineage>
</organism>
<reference evidence="6" key="1">
    <citation type="submission" date="2023-06" db="EMBL/GenBank/DDBJ databases">
        <title>Draft genome sequence of Nocardioides sp. SOB77.</title>
        <authorList>
            <person name="Zhang G."/>
        </authorList>
    </citation>
    <scope>NUCLEOTIDE SEQUENCE</scope>
    <source>
        <strain evidence="6">SOB77</strain>
    </source>
</reference>
<accession>A0ABT8FM67</accession>
<dbReference type="InterPro" id="IPR012074">
    <property type="entry name" value="GAF_ANTAR"/>
</dbReference>
<keyword evidence="7" id="KW-1185">Reference proteome</keyword>
<keyword evidence="2" id="KW-0418">Kinase</keyword>
<name>A0ABT8FM67_9ACTN</name>
<protein>
    <submittedName>
        <fullName evidence="6">GAF and ANTAR domain-containing protein</fullName>
    </submittedName>
</protein>
<evidence type="ECO:0000256" key="1">
    <source>
        <dbReference type="ARBA" id="ARBA00022679"/>
    </source>
</evidence>
<dbReference type="Pfam" id="PF03861">
    <property type="entry name" value="ANTAR"/>
    <property type="match status" value="1"/>
</dbReference>
<dbReference type="PROSITE" id="PS50921">
    <property type="entry name" value="ANTAR"/>
    <property type="match status" value="1"/>
</dbReference>
<dbReference type="SMART" id="SM01012">
    <property type="entry name" value="ANTAR"/>
    <property type="match status" value="1"/>
</dbReference>
<dbReference type="PIRSF" id="PIRSF036625">
    <property type="entry name" value="GAF_ANTAR"/>
    <property type="match status" value="1"/>
</dbReference>
<proteinExistence type="predicted"/>
<dbReference type="EMBL" id="JAUHJQ010000017">
    <property type="protein sequence ID" value="MDN4175629.1"/>
    <property type="molecule type" value="Genomic_DNA"/>
</dbReference>
<keyword evidence="3" id="KW-0805">Transcription regulation</keyword>
<dbReference type="InterPro" id="IPR003018">
    <property type="entry name" value="GAF"/>
</dbReference>